<evidence type="ECO:0000313" key="2">
    <source>
        <dbReference type="Proteomes" id="UP001060215"/>
    </source>
</evidence>
<keyword evidence="2" id="KW-1185">Reference proteome</keyword>
<sequence length="164" mass="18535">MGVFLNKGEGVRNLIVRNIKNKVRKELRLRDYDYQVGREHGKKTMTHGCKGGELEKGTVNDTVVDMDTIGVPASKWSGFELNNRFGVWKLMTFEEKEKITKAYERNGDRAVTWASVESGVSVYFTDVKSLVIDAYAETLVTEQAHFCAGNVLSDKSYFFSSICM</sequence>
<comment type="caution">
    <text evidence="1">The sequence shown here is derived from an EMBL/GenBank/DDBJ whole genome shotgun (WGS) entry which is preliminary data.</text>
</comment>
<reference evidence="1 2" key="1">
    <citation type="journal article" date="2022" name="Plant J.">
        <title>Chromosome-level genome of Camellia lanceoleosa provides a valuable resource for understanding genome evolution and self-incompatibility.</title>
        <authorList>
            <person name="Gong W."/>
            <person name="Xiao S."/>
            <person name="Wang L."/>
            <person name="Liao Z."/>
            <person name="Chang Y."/>
            <person name="Mo W."/>
            <person name="Hu G."/>
            <person name="Li W."/>
            <person name="Zhao G."/>
            <person name="Zhu H."/>
            <person name="Hu X."/>
            <person name="Ji K."/>
            <person name="Xiang X."/>
            <person name="Song Q."/>
            <person name="Yuan D."/>
            <person name="Jin S."/>
            <person name="Zhang L."/>
        </authorList>
    </citation>
    <scope>NUCLEOTIDE SEQUENCE [LARGE SCALE GENOMIC DNA]</scope>
    <source>
        <strain evidence="1">SQ_2022a</strain>
    </source>
</reference>
<feature type="non-terminal residue" evidence="1">
    <location>
        <position position="164"/>
    </location>
</feature>
<proteinExistence type="predicted"/>
<protein>
    <submittedName>
        <fullName evidence="1">Uncharacterized protein</fullName>
    </submittedName>
</protein>
<organism evidence="1 2">
    <name type="scientific">Camellia lanceoleosa</name>
    <dbReference type="NCBI Taxonomy" id="1840588"/>
    <lineage>
        <taxon>Eukaryota</taxon>
        <taxon>Viridiplantae</taxon>
        <taxon>Streptophyta</taxon>
        <taxon>Embryophyta</taxon>
        <taxon>Tracheophyta</taxon>
        <taxon>Spermatophyta</taxon>
        <taxon>Magnoliopsida</taxon>
        <taxon>eudicotyledons</taxon>
        <taxon>Gunneridae</taxon>
        <taxon>Pentapetalae</taxon>
        <taxon>asterids</taxon>
        <taxon>Ericales</taxon>
        <taxon>Theaceae</taxon>
        <taxon>Camellia</taxon>
    </lineage>
</organism>
<gene>
    <name evidence="1" type="ORF">LOK49_LG01G01429</name>
</gene>
<dbReference type="EMBL" id="CM045758">
    <property type="protein sequence ID" value="KAI8030644.1"/>
    <property type="molecule type" value="Genomic_DNA"/>
</dbReference>
<name>A0ACC0IXJ9_9ERIC</name>
<accession>A0ACC0IXJ9</accession>
<dbReference type="Proteomes" id="UP001060215">
    <property type="component" value="Chromosome 1"/>
</dbReference>
<evidence type="ECO:0000313" key="1">
    <source>
        <dbReference type="EMBL" id="KAI8030644.1"/>
    </source>
</evidence>